<dbReference type="AlphaFoldDB" id="A0A5J4PXB6"/>
<name>A0A5J4PXB6_9ZZZZ</name>
<proteinExistence type="predicted"/>
<gene>
    <name evidence="1" type="ORF">EZS27_035053</name>
</gene>
<protein>
    <submittedName>
        <fullName evidence="1">Uncharacterized protein</fullName>
    </submittedName>
</protein>
<accession>A0A5J4PXB6</accession>
<dbReference type="EMBL" id="SNRY01005700">
    <property type="protein sequence ID" value="KAA6314316.1"/>
    <property type="molecule type" value="Genomic_DNA"/>
</dbReference>
<reference evidence="1" key="1">
    <citation type="submission" date="2019-03" db="EMBL/GenBank/DDBJ databases">
        <title>Single cell metagenomics reveals metabolic interactions within the superorganism composed of flagellate Streblomastix strix and complex community of Bacteroidetes bacteria on its surface.</title>
        <authorList>
            <person name="Treitli S.C."/>
            <person name="Kolisko M."/>
            <person name="Husnik F."/>
            <person name="Keeling P."/>
            <person name="Hampl V."/>
        </authorList>
    </citation>
    <scope>NUCLEOTIDE SEQUENCE</scope>
    <source>
        <strain evidence="1">STM</strain>
    </source>
</reference>
<sequence>MKICGIRFGMPTPISASNHKKPLKYAKQNGGGIDIFARTGRGRHATSLTVIEVKNENNSKEPPKDALKQAIQYAVFIRELLRSDCGEDWYKIFRFNGKIPKNLKIRVASAMPDDILDKLFARKTYPIENDAIECHYIYFKYNGKQLSDFQTSF</sequence>
<comment type="caution">
    <text evidence="1">The sequence shown here is derived from an EMBL/GenBank/DDBJ whole genome shotgun (WGS) entry which is preliminary data.</text>
</comment>
<evidence type="ECO:0000313" key="1">
    <source>
        <dbReference type="EMBL" id="KAA6314316.1"/>
    </source>
</evidence>
<organism evidence="1">
    <name type="scientific">termite gut metagenome</name>
    <dbReference type="NCBI Taxonomy" id="433724"/>
    <lineage>
        <taxon>unclassified sequences</taxon>
        <taxon>metagenomes</taxon>
        <taxon>organismal metagenomes</taxon>
    </lineage>
</organism>